<dbReference type="Proteomes" id="UP001589834">
    <property type="component" value="Unassembled WGS sequence"/>
</dbReference>
<evidence type="ECO:0000313" key="1">
    <source>
        <dbReference type="EMBL" id="MFC0590937.1"/>
    </source>
</evidence>
<keyword evidence="2" id="KW-1185">Reference proteome</keyword>
<organism evidence="1 2">
    <name type="scientific">Ottowia pentelensis</name>
    <dbReference type="NCBI Taxonomy" id="511108"/>
    <lineage>
        <taxon>Bacteria</taxon>
        <taxon>Pseudomonadati</taxon>
        <taxon>Pseudomonadota</taxon>
        <taxon>Betaproteobacteria</taxon>
        <taxon>Burkholderiales</taxon>
        <taxon>Comamonadaceae</taxon>
        <taxon>Ottowia</taxon>
    </lineage>
</organism>
<dbReference type="Pfam" id="PF11697">
    <property type="entry name" value="DUF3293"/>
    <property type="match status" value="1"/>
</dbReference>
<proteinExistence type="predicted"/>
<dbReference type="RefSeq" id="WP_293221882.1">
    <property type="nucleotide sequence ID" value="NZ_JBHLTN010000001.1"/>
</dbReference>
<gene>
    <name evidence="1" type="ORF">ACFFGG_00025</name>
</gene>
<comment type="caution">
    <text evidence="1">The sequence shown here is derived from an EMBL/GenBank/DDBJ whole genome shotgun (WGS) entry which is preliminary data.</text>
</comment>
<name>A0ABV6PNF6_9BURK</name>
<evidence type="ECO:0000313" key="2">
    <source>
        <dbReference type="Proteomes" id="UP001589834"/>
    </source>
</evidence>
<dbReference type="EMBL" id="JBHLTN010000001">
    <property type="protein sequence ID" value="MFC0590937.1"/>
    <property type="molecule type" value="Genomic_DNA"/>
</dbReference>
<dbReference type="InterPro" id="IPR021710">
    <property type="entry name" value="DUF3293"/>
</dbReference>
<reference evidence="1 2" key="1">
    <citation type="submission" date="2024-09" db="EMBL/GenBank/DDBJ databases">
        <authorList>
            <person name="Sun Q."/>
            <person name="Mori K."/>
        </authorList>
    </citation>
    <scope>NUCLEOTIDE SEQUENCE [LARGE SCALE GENOMIC DNA]</scope>
    <source>
        <strain evidence="1 2">NCAIM B.02336</strain>
    </source>
</reference>
<protein>
    <submittedName>
        <fullName evidence="1">DUF3293 domain-containing protein</fullName>
    </submittedName>
</protein>
<accession>A0ABV6PNF6</accession>
<sequence>MTGHPQSSAAASIIDPGTIQAYRETEYRVLGGQPFTLRVGKVCADLLAAHKLHQVDGSAFLTACNPFSQRSGDAANANRQAELAAELTRRGLTFAPGIGQHPSNDWPGEDGSLVFGLDLEAAKALGARFEQNALIWSGADGVPQLILLR</sequence>